<accession>A0ABT1CV50</accession>
<gene>
    <name evidence="2" type="ORF">GTW23_17940</name>
</gene>
<reference evidence="2 3" key="1">
    <citation type="submission" date="2020-01" db="EMBL/GenBank/DDBJ databases">
        <title>Genomes of bacteria type strains.</title>
        <authorList>
            <person name="Chen J."/>
            <person name="Zhu S."/>
            <person name="Yang J."/>
        </authorList>
    </citation>
    <scope>NUCLEOTIDE SEQUENCE [LARGE SCALE GENOMIC DNA]</scope>
    <source>
        <strain evidence="2 3">DSM 16655</strain>
    </source>
</reference>
<proteinExistence type="predicted"/>
<evidence type="ECO:0000313" key="3">
    <source>
        <dbReference type="Proteomes" id="UP001320715"/>
    </source>
</evidence>
<organism evidence="2 3">
    <name type="scientific">Hoeflea alexandrii</name>
    <dbReference type="NCBI Taxonomy" id="288436"/>
    <lineage>
        <taxon>Bacteria</taxon>
        <taxon>Pseudomonadati</taxon>
        <taxon>Pseudomonadota</taxon>
        <taxon>Alphaproteobacteria</taxon>
        <taxon>Hyphomicrobiales</taxon>
        <taxon>Rhizobiaceae</taxon>
        <taxon>Hoeflea</taxon>
    </lineage>
</organism>
<keyword evidence="1" id="KW-0472">Membrane</keyword>
<dbReference type="RefSeq" id="WP_252916787.1">
    <property type="nucleotide sequence ID" value="NZ_JAAAML010000003.1"/>
</dbReference>
<keyword evidence="3" id="KW-1185">Reference proteome</keyword>
<dbReference type="Proteomes" id="UP001320715">
    <property type="component" value="Unassembled WGS sequence"/>
</dbReference>
<keyword evidence="1" id="KW-0812">Transmembrane</keyword>
<protein>
    <recommendedName>
        <fullName evidence="4">DZANK-type domain-containing protein</fullName>
    </recommendedName>
</protein>
<comment type="caution">
    <text evidence="2">The sequence shown here is derived from an EMBL/GenBank/DDBJ whole genome shotgun (WGS) entry which is preliminary data.</text>
</comment>
<name>A0ABT1CV50_9HYPH</name>
<feature type="transmembrane region" description="Helical" evidence="1">
    <location>
        <begin position="28"/>
        <end position="47"/>
    </location>
</feature>
<evidence type="ECO:0008006" key="4">
    <source>
        <dbReference type="Google" id="ProtNLM"/>
    </source>
</evidence>
<dbReference type="EMBL" id="JAAAML010000003">
    <property type="protein sequence ID" value="MCO6410070.1"/>
    <property type="molecule type" value="Genomic_DNA"/>
</dbReference>
<evidence type="ECO:0000313" key="2">
    <source>
        <dbReference type="EMBL" id="MCO6410070.1"/>
    </source>
</evidence>
<keyword evidence="1" id="KW-1133">Transmembrane helix</keyword>
<evidence type="ECO:0000256" key="1">
    <source>
        <dbReference type="SAM" id="Phobius"/>
    </source>
</evidence>
<sequence length="127" mass="13373">MEIVLFWFVCAVAAGVVAASKGRSGLGWFFLSLLLFGILGLLIVGLMPSLKKPEPARADVDTRERVPCPSCRELIVKGAEVCRFCGAAQQVADVAAPKAAAGRVTCVNCGRNYPAGQKVCGCGMTLR</sequence>